<dbReference type="AlphaFoldDB" id="A0AAD9UR32"/>
<accession>A0AAD9UR32</accession>
<organism evidence="1 2">
    <name type="scientific">Acropora cervicornis</name>
    <name type="common">Staghorn coral</name>
    <dbReference type="NCBI Taxonomy" id="6130"/>
    <lineage>
        <taxon>Eukaryota</taxon>
        <taxon>Metazoa</taxon>
        <taxon>Cnidaria</taxon>
        <taxon>Anthozoa</taxon>
        <taxon>Hexacorallia</taxon>
        <taxon>Scleractinia</taxon>
        <taxon>Astrocoeniina</taxon>
        <taxon>Acroporidae</taxon>
        <taxon>Acropora</taxon>
    </lineage>
</organism>
<gene>
    <name evidence="1" type="ORF">P5673_033706</name>
</gene>
<proteinExistence type="predicted"/>
<dbReference type="Proteomes" id="UP001249851">
    <property type="component" value="Unassembled WGS sequence"/>
</dbReference>
<comment type="caution">
    <text evidence="1">The sequence shown here is derived from an EMBL/GenBank/DDBJ whole genome shotgun (WGS) entry which is preliminary data.</text>
</comment>
<reference evidence="1" key="2">
    <citation type="journal article" date="2023" name="Science">
        <title>Genomic signatures of disease resistance in endangered staghorn corals.</title>
        <authorList>
            <person name="Vollmer S.V."/>
            <person name="Selwyn J.D."/>
            <person name="Despard B.A."/>
            <person name="Roesel C.L."/>
        </authorList>
    </citation>
    <scope>NUCLEOTIDE SEQUENCE</scope>
    <source>
        <strain evidence="1">K2</strain>
    </source>
</reference>
<reference evidence="1" key="1">
    <citation type="journal article" date="2023" name="G3 (Bethesda)">
        <title>Whole genome assembly and annotation of the endangered Caribbean coral Acropora cervicornis.</title>
        <authorList>
            <person name="Selwyn J.D."/>
            <person name="Vollmer S.V."/>
        </authorList>
    </citation>
    <scope>NUCLEOTIDE SEQUENCE</scope>
    <source>
        <strain evidence="1">K2</strain>
    </source>
</reference>
<dbReference type="EMBL" id="JARQWQ010000338">
    <property type="protein sequence ID" value="KAK2546680.1"/>
    <property type="molecule type" value="Genomic_DNA"/>
</dbReference>
<sequence length="129" mass="14790">MFESINFQICRKFIKLRTVSCSAIDSKIVHTFVGIKLLYELYKSAQQEADDREEELDPEGSLGKTTTNSVLRILIQKVGMKCGIPLLKIWRLNQALAKAKTKVGNGVKKLFSQWTKGRFSTWTFKIYNL</sequence>
<name>A0AAD9UR32_ACRCE</name>
<evidence type="ECO:0000313" key="1">
    <source>
        <dbReference type="EMBL" id="KAK2546680.1"/>
    </source>
</evidence>
<evidence type="ECO:0000313" key="2">
    <source>
        <dbReference type="Proteomes" id="UP001249851"/>
    </source>
</evidence>
<keyword evidence="2" id="KW-1185">Reference proteome</keyword>
<protein>
    <submittedName>
        <fullName evidence="1">Uncharacterized protein</fullName>
    </submittedName>
</protein>